<reference evidence="1 2" key="1">
    <citation type="submission" date="2021-06" db="EMBL/GenBank/DDBJ databases">
        <title>Caerostris extrusa draft genome.</title>
        <authorList>
            <person name="Kono N."/>
            <person name="Arakawa K."/>
        </authorList>
    </citation>
    <scope>NUCLEOTIDE SEQUENCE [LARGE SCALE GENOMIC DNA]</scope>
</reference>
<dbReference type="Proteomes" id="UP001054945">
    <property type="component" value="Unassembled WGS sequence"/>
</dbReference>
<proteinExistence type="predicted"/>
<name>A0AAV4M7N9_CAEEX</name>
<protein>
    <submittedName>
        <fullName evidence="1">Uncharacterized protein</fullName>
    </submittedName>
</protein>
<gene>
    <name evidence="1" type="ORF">CEXT_806671</name>
</gene>
<dbReference type="EMBL" id="BPLR01019439">
    <property type="protein sequence ID" value="GIX67865.1"/>
    <property type="molecule type" value="Genomic_DNA"/>
</dbReference>
<evidence type="ECO:0000313" key="1">
    <source>
        <dbReference type="EMBL" id="GIX67865.1"/>
    </source>
</evidence>
<accession>A0AAV4M7N9</accession>
<evidence type="ECO:0000313" key="2">
    <source>
        <dbReference type="Proteomes" id="UP001054945"/>
    </source>
</evidence>
<keyword evidence="2" id="KW-1185">Reference proteome</keyword>
<dbReference type="AlphaFoldDB" id="A0AAV4M7N9"/>
<organism evidence="1 2">
    <name type="scientific">Caerostris extrusa</name>
    <name type="common">Bark spider</name>
    <name type="synonym">Caerostris bankana</name>
    <dbReference type="NCBI Taxonomy" id="172846"/>
    <lineage>
        <taxon>Eukaryota</taxon>
        <taxon>Metazoa</taxon>
        <taxon>Ecdysozoa</taxon>
        <taxon>Arthropoda</taxon>
        <taxon>Chelicerata</taxon>
        <taxon>Arachnida</taxon>
        <taxon>Araneae</taxon>
        <taxon>Araneomorphae</taxon>
        <taxon>Entelegynae</taxon>
        <taxon>Araneoidea</taxon>
        <taxon>Araneidae</taxon>
        <taxon>Caerostris</taxon>
    </lineage>
</organism>
<sequence length="107" mass="12173">MQKIRPSIALGAPSWVMGADWVVLICQIGHAIRSKNAITYRFAVRSRQVYRKSGPSYRIRNASLYPDATNPMQMIRPFNNFGCSIRGYGCRLDCIDLLNVDMQYGKL</sequence>
<comment type="caution">
    <text evidence="1">The sequence shown here is derived from an EMBL/GenBank/DDBJ whole genome shotgun (WGS) entry which is preliminary data.</text>
</comment>